<evidence type="ECO:0000313" key="2">
    <source>
        <dbReference type="EMBL" id="NDK57687.1"/>
    </source>
</evidence>
<sequence length="252" mass="28839">MDSNKLAIIVSYYLSKFDKEGLANIGYTTFSEALQDISVKLNVKRNYIKFRRDEFDPVHPWRKGWVRPMNKRLINIIEAFQDVSEPDLRGIVLDILNNKKEINDTLLPIVTPPKIEKGVKKYILRGPTGKLAEDYFIDNFTNLGLPINGEIIDTRDLGCGYDFEIRSDTKSLFIEVKGLSAISGGILLTNKEWKTALEKKHNYIIVIIKNLDANPEIQLIFNPAANLNPSRRILTTVQIQWTVPEKDIKHIS</sequence>
<dbReference type="Pfam" id="PF13020">
    <property type="entry name" value="NOV_C"/>
    <property type="match status" value="1"/>
</dbReference>
<evidence type="ECO:0000259" key="1">
    <source>
        <dbReference type="Pfam" id="PF13020"/>
    </source>
</evidence>
<protein>
    <submittedName>
        <fullName evidence="2">DUF3883 domain-containing protein</fullName>
    </submittedName>
</protein>
<reference evidence="2 3" key="1">
    <citation type="submission" date="2020-01" db="EMBL/GenBank/DDBJ databases">
        <authorList>
            <person name="Kim M.K."/>
        </authorList>
    </citation>
    <scope>NUCLEOTIDE SEQUENCE [LARGE SCALE GENOMIC DNA]</scope>
    <source>
        <strain evidence="2 3">BT213</strain>
    </source>
</reference>
<dbReference type="EMBL" id="JAAEAA010000034">
    <property type="protein sequence ID" value="NDK57687.1"/>
    <property type="molecule type" value="Genomic_DNA"/>
</dbReference>
<organism evidence="2 3">
    <name type="scientific">Pontibacter fetidus</name>
    <dbReference type="NCBI Taxonomy" id="2700082"/>
    <lineage>
        <taxon>Bacteria</taxon>
        <taxon>Pseudomonadati</taxon>
        <taxon>Bacteroidota</taxon>
        <taxon>Cytophagia</taxon>
        <taxon>Cytophagales</taxon>
        <taxon>Hymenobacteraceae</taxon>
        <taxon>Pontibacter</taxon>
    </lineage>
</organism>
<dbReference type="InterPro" id="IPR024975">
    <property type="entry name" value="NOV_C"/>
</dbReference>
<dbReference type="RefSeq" id="WP_162347744.1">
    <property type="nucleotide sequence ID" value="NZ_JAAEAA010000034.1"/>
</dbReference>
<proteinExistence type="predicted"/>
<dbReference type="Proteomes" id="UP000478546">
    <property type="component" value="Unassembled WGS sequence"/>
</dbReference>
<name>A0A6B2HA32_9BACT</name>
<keyword evidence="3" id="KW-1185">Reference proteome</keyword>
<dbReference type="AlphaFoldDB" id="A0A6B2HA32"/>
<gene>
    <name evidence="2" type="ORF">GWO68_17310</name>
</gene>
<comment type="caution">
    <text evidence="2">The sequence shown here is derived from an EMBL/GenBank/DDBJ whole genome shotgun (WGS) entry which is preliminary data.</text>
</comment>
<evidence type="ECO:0000313" key="3">
    <source>
        <dbReference type="Proteomes" id="UP000478546"/>
    </source>
</evidence>
<accession>A0A6B2HA32</accession>
<feature type="domain" description="Protein NO VEIN C-terminal" evidence="1">
    <location>
        <begin position="132"/>
        <end position="219"/>
    </location>
</feature>